<organism evidence="3 4">
    <name type="scientific">Streptomyces osmaniensis</name>
    <dbReference type="NCBI Taxonomy" id="593134"/>
    <lineage>
        <taxon>Bacteria</taxon>
        <taxon>Bacillati</taxon>
        <taxon>Actinomycetota</taxon>
        <taxon>Actinomycetes</taxon>
        <taxon>Kitasatosporales</taxon>
        <taxon>Streptomycetaceae</taxon>
        <taxon>Streptomyces</taxon>
    </lineage>
</organism>
<dbReference type="PANTHER" id="PTHR43189:SF1">
    <property type="entry name" value="ZINC-TYPE ALCOHOL DEHYDROGENASE-LIKE PROTEIN C1198.01"/>
    <property type="match status" value="1"/>
</dbReference>
<protein>
    <recommendedName>
        <fullName evidence="2">Alcohol dehydrogenase-like N-terminal domain-containing protein</fullName>
    </recommendedName>
</protein>
<evidence type="ECO:0000256" key="1">
    <source>
        <dbReference type="ARBA" id="ARBA00023002"/>
    </source>
</evidence>
<dbReference type="InterPro" id="IPR013154">
    <property type="entry name" value="ADH-like_N"/>
</dbReference>
<dbReference type="Pfam" id="PF08240">
    <property type="entry name" value="ADH_N"/>
    <property type="match status" value="1"/>
</dbReference>
<dbReference type="EMBL" id="BAABCE010000001">
    <property type="protein sequence ID" value="GAA3525334.1"/>
    <property type="molecule type" value="Genomic_DNA"/>
</dbReference>
<evidence type="ECO:0000259" key="2">
    <source>
        <dbReference type="Pfam" id="PF08240"/>
    </source>
</evidence>
<gene>
    <name evidence="3" type="ORF">GCM10022295_04220</name>
</gene>
<feature type="domain" description="Alcohol dehydrogenase-like N-terminal" evidence="2">
    <location>
        <begin position="34"/>
        <end position="119"/>
    </location>
</feature>
<accession>A0ABP6UZD3</accession>
<dbReference type="PANTHER" id="PTHR43189">
    <property type="entry name" value="ZINC-TYPE ALCOHOL DEHYDROGENASE-LIKE PROTEIN C1198.01-RELATED"/>
    <property type="match status" value="1"/>
</dbReference>
<name>A0ABP6UZD3_9ACTN</name>
<keyword evidence="1" id="KW-0560">Oxidoreductase</keyword>
<comment type="caution">
    <text evidence="3">The sequence shown here is derived from an EMBL/GenBank/DDBJ whole genome shotgun (WGS) entry which is preliminary data.</text>
</comment>
<evidence type="ECO:0000313" key="4">
    <source>
        <dbReference type="Proteomes" id="UP001500707"/>
    </source>
</evidence>
<reference evidence="4" key="1">
    <citation type="journal article" date="2019" name="Int. J. Syst. Evol. Microbiol.">
        <title>The Global Catalogue of Microorganisms (GCM) 10K type strain sequencing project: providing services to taxonomists for standard genome sequencing and annotation.</title>
        <authorList>
            <consortium name="The Broad Institute Genomics Platform"/>
            <consortium name="The Broad Institute Genome Sequencing Center for Infectious Disease"/>
            <person name="Wu L."/>
            <person name="Ma J."/>
        </authorList>
    </citation>
    <scope>NUCLEOTIDE SEQUENCE [LARGE SCALE GENOMIC DNA]</scope>
    <source>
        <strain evidence="4">JCM 17656</strain>
    </source>
</reference>
<evidence type="ECO:0000313" key="3">
    <source>
        <dbReference type="EMBL" id="GAA3525334.1"/>
    </source>
</evidence>
<dbReference type="RefSeq" id="WP_346179973.1">
    <property type="nucleotide sequence ID" value="NZ_BAABCE010000001.1"/>
</dbReference>
<keyword evidence="4" id="KW-1185">Reference proteome</keyword>
<proteinExistence type="predicted"/>
<sequence length="368" mass="38254">MNGAVHRALVRLPADARGRTRVEVTEVPTPRLEPGDVLLAPVTVGVCGTDWQILRGLRDDPSRVLGHEGVARVVESGDSGLPTGSLVTVNPTHPGDPSFLLGHNLPGLWAERTRIPATAVRGGLVLPVPEGADRPGVAALAEPLASVLYGLEIGLGATRPAALVVWGDGIVGRLARDAWQRELPGLRTLLVGHGADAVDPHAPGLPDLLAELPSPVGVVIATPRTGTRQALTAVDRHVRGALVVDVHAGLPPGPVALSAGELDVAALRADNCGGEPRPPRVHHFDRPTGSLFLYGHRGVSGAHLRQAVELLVTGQEEPPGSAVLTHQVDLSGAADLVNSVLSSARRVADGRRVLKTAIRIGGGDDRRV</sequence>
<dbReference type="Proteomes" id="UP001500707">
    <property type="component" value="Unassembled WGS sequence"/>
</dbReference>